<evidence type="ECO:0000259" key="2">
    <source>
        <dbReference type="Pfam" id="PF13817"/>
    </source>
</evidence>
<evidence type="ECO:0000313" key="3">
    <source>
        <dbReference type="EMBL" id="SIT15695.1"/>
    </source>
</evidence>
<dbReference type="Proteomes" id="UP000186156">
    <property type="component" value="Unassembled WGS sequence"/>
</dbReference>
<dbReference type="Pfam" id="PF13817">
    <property type="entry name" value="DDE_Tnp_IS66_C"/>
    <property type="match status" value="1"/>
</dbReference>
<dbReference type="EMBL" id="FTOO01000031">
    <property type="protein sequence ID" value="SIT15695.1"/>
    <property type="molecule type" value="Genomic_DNA"/>
</dbReference>
<dbReference type="InterPro" id="IPR039552">
    <property type="entry name" value="IS66_C"/>
</dbReference>
<dbReference type="AlphaFoldDB" id="A0A1N7PYS9"/>
<keyword evidence="4" id="KW-1185">Reference proteome</keyword>
<feature type="non-terminal residue" evidence="3">
    <location>
        <position position="1"/>
    </location>
</feature>
<proteinExistence type="predicted"/>
<reference evidence="4" key="1">
    <citation type="submission" date="2017-01" db="EMBL/GenBank/DDBJ databases">
        <authorList>
            <person name="Varghese N."/>
            <person name="Submissions S."/>
        </authorList>
    </citation>
    <scope>NUCLEOTIDE SEQUENCE [LARGE SCALE GENOMIC DNA]</scope>
    <source>
        <strain evidence="4">DSM 16176</strain>
    </source>
</reference>
<name>A0A1N7PYS9_9BACL</name>
<dbReference type="RefSeq" id="WP_234969863.1">
    <property type="nucleotide sequence ID" value="NZ_FTOO01000031.1"/>
</dbReference>
<feature type="domain" description="Transposase IS66 C-terminal" evidence="2">
    <location>
        <begin position="41"/>
        <end position="66"/>
    </location>
</feature>
<accession>A0A1N7PYS9</accession>
<gene>
    <name evidence="3" type="ORF">SAMN05421799_1311</name>
</gene>
<dbReference type="STRING" id="252246.SAMN05421799_1311"/>
<feature type="region of interest" description="Disordered" evidence="1">
    <location>
        <begin position="84"/>
        <end position="108"/>
    </location>
</feature>
<sequence>KTVDIVPNGTKLTDVTQYTQTVNLHLLTGHYRARASAVTYSIVETAKENGLNPTAYLKYLFERMPNMDLTDEVKRAGSASAALHERLRLHPDSTPLVGSKLTRRKGPK</sequence>
<protein>
    <submittedName>
        <fullName evidence="3">IS66 C-terminal element</fullName>
    </submittedName>
</protein>
<evidence type="ECO:0000256" key="1">
    <source>
        <dbReference type="SAM" id="MobiDB-lite"/>
    </source>
</evidence>
<evidence type="ECO:0000313" key="4">
    <source>
        <dbReference type="Proteomes" id="UP000186156"/>
    </source>
</evidence>
<organism evidence="3 4">
    <name type="scientific">Alicyclobacillus vulcanalis</name>
    <dbReference type="NCBI Taxonomy" id="252246"/>
    <lineage>
        <taxon>Bacteria</taxon>
        <taxon>Bacillati</taxon>
        <taxon>Bacillota</taxon>
        <taxon>Bacilli</taxon>
        <taxon>Bacillales</taxon>
        <taxon>Alicyclobacillaceae</taxon>
        <taxon>Alicyclobacillus</taxon>
    </lineage>
</organism>